<keyword evidence="2" id="KW-0255">Endonuclease</keyword>
<dbReference type="GO" id="GO:0004519">
    <property type="term" value="F:endonuclease activity"/>
    <property type="evidence" value="ECO:0007669"/>
    <property type="project" value="UniProtKB-KW"/>
</dbReference>
<evidence type="ECO:0000313" key="3">
    <source>
        <dbReference type="Proteomes" id="UP000245379"/>
    </source>
</evidence>
<proteinExistence type="predicted"/>
<dbReference type="Pfam" id="PF03372">
    <property type="entry name" value="Exo_endo_phos"/>
    <property type="match status" value="1"/>
</dbReference>
<dbReference type="AlphaFoldDB" id="A0A317ERJ9"/>
<dbReference type="InterPro" id="IPR005135">
    <property type="entry name" value="Endo/exonuclease/phosphatase"/>
</dbReference>
<keyword evidence="2" id="KW-0378">Hydrolase</keyword>
<feature type="domain" description="Endonuclease/exonuclease/phosphatase" evidence="1">
    <location>
        <begin position="40"/>
        <end position="257"/>
    </location>
</feature>
<dbReference type="Gene3D" id="3.60.10.10">
    <property type="entry name" value="Endonuclease/exonuclease/phosphatase"/>
    <property type="match status" value="1"/>
</dbReference>
<sequence>MVFLIFSCASFCGLAQTQVSILSWNLKDLGISKTQTEFAFMANLMKGYDLVAIQEVVAGPNGPKAVAELALELNRTGFSWDYTISAVTSGGSVHKSERYAVLWKTARLKKLGQGWLEKTYGKLIEREPFYVRFRMGNKEFQLANYHAITKSKQPETEIKYFKFLPALYPERSIIFCGDYNLPQSHSVFEPLKKTGFRPALTKQKTSLRQRCINGDCLASEFDNFFFDASAMKLKSAGVIHFYRKFSTLKAARKLSDHIPIFMTIEL</sequence>
<dbReference type="PANTHER" id="PTHR11371">
    <property type="entry name" value="DEOXYRIBONUCLEASE"/>
    <property type="match status" value="1"/>
</dbReference>
<dbReference type="SUPFAM" id="SSF56219">
    <property type="entry name" value="DNase I-like"/>
    <property type="match status" value="1"/>
</dbReference>
<accession>A0A317ERJ9</accession>
<comment type="caution">
    <text evidence="2">The sequence shown here is derived from an EMBL/GenBank/DDBJ whole genome shotgun (WGS) entry which is preliminary data.</text>
</comment>
<dbReference type="InterPro" id="IPR036691">
    <property type="entry name" value="Endo/exonu/phosph_ase_sf"/>
</dbReference>
<organism evidence="2 3">
    <name type="scientific">Pedobacter yonginense</name>
    <dbReference type="NCBI Taxonomy" id="651869"/>
    <lineage>
        <taxon>Bacteria</taxon>
        <taxon>Pseudomonadati</taxon>
        <taxon>Bacteroidota</taxon>
        <taxon>Sphingobacteriia</taxon>
        <taxon>Sphingobacteriales</taxon>
        <taxon>Sphingobacteriaceae</taxon>
        <taxon>Pedobacter</taxon>
    </lineage>
</organism>
<dbReference type="OrthoDB" id="5500612at2"/>
<dbReference type="CDD" id="cd10283">
    <property type="entry name" value="MnuA_DNase1-like"/>
    <property type="match status" value="1"/>
</dbReference>
<keyword evidence="3" id="KW-1185">Reference proteome</keyword>
<dbReference type="PANTHER" id="PTHR11371:SF31">
    <property type="entry name" value="EXTRACELLULAR NUCLEASE"/>
    <property type="match status" value="1"/>
</dbReference>
<dbReference type="Proteomes" id="UP000245379">
    <property type="component" value="Unassembled WGS sequence"/>
</dbReference>
<protein>
    <submittedName>
        <fullName evidence="2">Endonuclease</fullName>
    </submittedName>
</protein>
<reference evidence="2 3" key="1">
    <citation type="submission" date="2018-05" db="EMBL/GenBank/DDBJ databases">
        <title>Pedobacter paludis sp. nov., isolated from wetland soil.</title>
        <authorList>
            <person name="Zhang Y."/>
            <person name="Wang G."/>
        </authorList>
    </citation>
    <scope>NUCLEOTIDE SEQUENCE [LARGE SCALE GENOMIC DNA]</scope>
    <source>
        <strain evidence="2 3">KCTC22721</strain>
    </source>
</reference>
<gene>
    <name evidence="2" type="ORF">DHW03_01630</name>
</gene>
<dbReference type="EMBL" id="QGNZ01000001">
    <property type="protein sequence ID" value="PWS29540.1"/>
    <property type="molecule type" value="Genomic_DNA"/>
</dbReference>
<name>A0A317ERJ9_9SPHI</name>
<evidence type="ECO:0000259" key="1">
    <source>
        <dbReference type="Pfam" id="PF03372"/>
    </source>
</evidence>
<evidence type="ECO:0000313" key="2">
    <source>
        <dbReference type="EMBL" id="PWS29540.1"/>
    </source>
</evidence>
<keyword evidence="2" id="KW-0540">Nuclease</keyword>